<evidence type="ECO:0000313" key="3">
    <source>
        <dbReference type="Proteomes" id="UP000518266"/>
    </source>
</evidence>
<keyword evidence="3" id="KW-1185">Reference proteome</keyword>
<sequence length="175" mass="21001">MEIERNVLRDDLENLNLRYGNLLKTQMNDEAEMDILRKDADDKDVEIVTLLRINKKLQVAKEEKDLEIARLREENRTLKLRCGWRRRRRRGLWRKRRGLWRKRRGLWRKRGVGERRGCGGERRGCGGRGGGWRKEEGLWRRLWRKRRGLFVCSTNFSPSFSVIFRIAPRSIVSLI</sequence>
<gene>
    <name evidence="2" type="ORF">F7725_008712</name>
</gene>
<proteinExistence type="predicted"/>
<name>A0A7J5Y9V7_DISMA</name>
<dbReference type="Proteomes" id="UP000518266">
    <property type="component" value="Unassembled WGS sequence"/>
</dbReference>
<keyword evidence="1" id="KW-0175">Coiled coil</keyword>
<reference evidence="2 3" key="1">
    <citation type="submission" date="2020-03" db="EMBL/GenBank/DDBJ databases">
        <title>Dissostichus mawsoni Genome sequencing and assembly.</title>
        <authorList>
            <person name="Park H."/>
        </authorList>
    </citation>
    <scope>NUCLEOTIDE SEQUENCE [LARGE SCALE GENOMIC DNA]</scope>
    <source>
        <strain evidence="2">DM0001</strain>
        <tissue evidence="2">Muscle</tissue>
    </source>
</reference>
<dbReference type="EMBL" id="JAAKFY010000015">
    <property type="protein sequence ID" value="KAF3845549.1"/>
    <property type="molecule type" value="Genomic_DNA"/>
</dbReference>
<dbReference type="AlphaFoldDB" id="A0A7J5Y9V7"/>
<organism evidence="2 3">
    <name type="scientific">Dissostichus mawsoni</name>
    <name type="common">Antarctic cod</name>
    <dbReference type="NCBI Taxonomy" id="36200"/>
    <lineage>
        <taxon>Eukaryota</taxon>
        <taxon>Metazoa</taxon>
        <taxon>Chordata</taxon>
        <taxon>Craniata</taxon>
        <taxon>Vertebrata</taxon>
        <taxon>Euteleostomi</taxon>
        <taxon>Actinopterygii</taxon>
        <taxon>Neopterygii</taxon>
        <taxon>Teleostei</taxon>
        <taxon>Neoteleostei</taxon>
        <taxon>Acanthomorphata</taxon>
        <taxon>Eupercaria</taxon>
        <taxon>Perciformes</taxon>
        <taxon>Notothenioidei</taxon>
        <taxon>Nototheniidae</taxon>
        <taxon>Dissostichus</taxon>
    </lineage>
</organism>
<protein>
    <submittedName>
        <fullName evidence="2">Uncharacterized protein</fullName>
    </submittedName>
</protein>
<evidence type="ECO:0000256" key="1">
    <source>
        <dbReference type="SAM" id="Coils"/>
    </source>
</evidence>
<accession>A0A7J5Y9V7</accession>
<comment type="caution">
    <text evidence="2">The sequence shown here is derived from an EMBL/GenBank/DDBJ whole genome shotgun (WGS) entry which is preliminary data.</text>
</comment>
<feature type="coiled-coil region" evidence="1">
    <location>
        <begin position="54"/>
        <end position="81"/>
    </location>
</feature>
<evidence type="ECO:0000313" key="2">
    <source>
        <dbReference type="EMBL" id="KAF3845549.1"/>
    </source>
</evidence>